<dbReference type="OrthoDB" id="9807095at2"/>
<proteinExistence type="predicted"/>
<dbReference type="PANTHER" id="PTHR42974">
    <property type="entry name" value="GLUTAMINE SYNTHETASE"/>
    <property type="match status" value="1"/>
</dbReference>
<dbReference type="Pfam" id="PF12437">
    <property type="entry name" value="GSIII_N"/>
    <property type="match status" value="1"/>
</dbReference>
<dbReference type="InterPro" id="IPR022147">
    <property type="entry name" value="GSIII_N"/>
</dbReference>
<dbReference type="InterPro" id="IPR052725">
    <property type="entry name" value="GS_Type-3"/>
</dbReference>
<dbReference type="EMBL" id="MTSE01000012">
    <property type="protein sequence ID" value="OUJ72128.1"/>
    <property type="molecule type" value="Genomic_DNA"/>
</dbReference>
<reference evidence="2 3" key="1">
    <citation type="submission" date="2017-01" db="EMBL/GenBank/DDBJ databases">
        <title>A new Hymenobacter.</title>
        <authorList>
            <person name="Liang Y."/>
            <person name="Feng F."/>
        </authorList>
    </citation>
    <scope>NUCLEOTIDE SEQUENCE [LARGE SCALE GENOMIC DNA]</scope>
    <source>
        <strain evidence="2">MIMBbqt21</strain>
    </source>
</reference>
<gene>
    <name evidence="2" type="ORF">BXP70_19220</name>
</gene>
<dbReference type="GO" id="GO:0004356">
    <property type="term" value="F:glutamine synthetase activity"/>
    <property type="evidence" value="ECO:0007669"/>
    <property type="project" value="InterPro"/>
</dbReference>
<name>A0A243W9B6_9BACT</name>
<keyword evidence="3" id="KW-1185">Reference proteome</keyword>
<dbReference type="AlphaFoldDB" id="A0A243W9B6"/>
<evidence type="ECO:0000313" key="2">
    <source>
        <dbReference type="EMBL" id="OUJ72128.1"/>
    </source>
</evidence>
<evidence type="ECO:0000259" key="1">
    <source>
        <dbReference type="Pfam" id="PF12437"/>
    </source>
</evidence>
<accession>A0A243W9B6</accession>
<evidence type="ECO:0000313" key="3">
    <source>
        <dbReference type="Proteomes" id="UP000194873"/>
    </source>
</evidence>
<feature type="non-terminal residue" evidence="2">
    <location>
        <position position="89"/>
    </location>
</feature>
<sequence length="89" mass="9759">MSILRFKALELVDRREPVPVVTTNESRSATFGKNVFNLEAMRATMSGSYLKKLEASIKEGAPVERSVADAVASAMKTWAMAKGATHYTH</sequence>
<dbReference type="PANTHER" id="PTHR42974:SF1">
    <property type="entry name" value="TYPE-3 GLUTAMINE SYNTHETASE"/>
    <property type="match status" value="1"/>
</dbReference>
<feature type="domain" description="Glutamine synthetase type III N-terminal" evidence="1">
    <location>
        <begin position="28"/>
        <end position="89"/>
    </location>
</feature>
<dbReference type="Proteomes" id="UP000194873">
    <property type="component" value="Unassembled WGS sequence"/>
</dbReference>
<protein>
    <recommendedName>
        <fullName evidence="1">Glutamine synthetase type III N-terminal domain-containing protein</fullName>
    </recommendedName>
</protein>
<dbReference type="RefSeq" id="WP_143436584.1">
    <property type="nucleotide sequence ID" value="NZ_MTSE01000012.1"/>
</dbReference>
<organism evidence="2 3">
    <name type="scientific">Hymenobacter crusticola</name>
    <dbReference type="NCBI Taxonomy" id="1770526"/>
    <lineage>
        <taxon>Bacteria</taxon>
        <taxon>Pseudomonadati</taxon>
        <taxon>Bacteroidota</taxon>
        <taxon>Cytophagia</taxon>
        <taxon>Cytophagales</taxon>
        <taxon>Hymenobacteraceae</taxon>
        <taxon>Hymenobacter</taxon>
    </lineage>
</organism>
<comment type="caution">
    <text evidence="2">The sequence shown here is derived from an EMBL/GenBank/DDBJ whole genome shotgun (WGS) entry which is preliminary data.</text>
</comment>